<keyword evidence="2" id="KW-1185">Reference proteome</keyword>
<organism evidence="1 2">
    <name type="scientific">Diphasiastrum complanatum</name>
    <name type="common">Issler's clubmoss</name>
    <name type="synonym">Lycopodium complanatum</name>
    <dbReference type="NCBI Taxonomy" id="34168"/>
    <lineage>
        <taxon>Eukaryota</taxon>
        <taxon>Viridiplantae</taxon>
        <taxon>Streptophyta</taxon>
        <taxon>Embryophyta</taxon>
        <taxon>Tracheophyta</taxon>
        <taxon>Lycopodiopsida</taxon>
        <taxon>Lycopodiales</taxon>
        <taxon>Lycopodiaceae</taxon>
        <taxon>Lycopodioideae</taxon>
        <taxon>Diphasiastrum</taxon>
    </lineage>
</organism>
<protein>
    <submittedName>
        <fullName evidence="1">Uncharacterized protein</fullName>
    </submittedName>
</protein>
<name>A0ACC2BUQ9_DIPCM</name>
<reference evidence="2" key="1">
    <citation type="journal article" date="2024" name="Proc. Natl. Acad. Sci. U.S.A.">
        <title>Extraordinary preservation of gene collinearity over three hundred million years revealed in homosporous lycophytes.</title>
        <authorList>
            <person name="Li C."/>
            <person name="Wickell D."/>
            <person name="Kuo L.Y."/>
            <person name="Chen X."/>
            <person name="Nie B."/>
            <person name="Liao X."/>
            <person name="Peng D."/>
            <person name="Ji J."/>
            <person name="Jenkins J."/>
            <person name="Williams M."/>
            <person name="Shu S."/>
            <person name="Plott C."/>
            <person name="Barry K."/>
            <person name="Rajasekar S."/>
            <person name="Grimwood J."/>
            <person name="Han X."/>
            <person name="Sun S."/>
            <person name="Hou Z."/>
            <person name="He W."/>
            <person name="Dai G."/>
            <person name="Sun C."/>
            <person name="Schmutz J."/>
            <person name="Leebens-Mack J.H."/>
            <person name="Li F.W."/>
            <person name="Wang L."/>
        </authorList>
    </citation>
    <scope>NUCLEOTIDE SEQUENCE [LARGE SCALE GENOMIC DNA]</scope>
    <source>
        <strain evidence="2">cv. PW_Plant_1</strain>
    </source>
</reference>
<comment type="caution">
    <text evidence="1">The sequence shown here is derived from an EMBL/GenBank/DDBJ whole genome shotgun (WGS) entry which is preliminary data.</text>
</comment>
<accession>A0ACC2BUQ9</accession>
<sequence>MNGYDEEDVKEDVPILLVQGLRGGEESYRDSDTNQSAHAAIASIHDKEIEALSIEVVDKPHQKGCFKYPVSLLDEFLQWMVKLRKAFGAPFLMLILTVYGINQGIGSNLQSLATDYYWKDQQKLQPATTQFYETISGIPWDIKPIYGLIADTFPVYGYQRCPYLAICGVASILCLWFLAAIPQPTPWAATMLLTAVALCAAFPDVVTDAMIAQRSREAPALASDLQSLSWGSMAVGGLIGSGISGFAVDSLGSRGSYLLISAAPLLLLLAALALPEARLAKHLQKAKIGALLHTLNLFAKTLRNPAIWKPALYIYLSSGALSPDISEAMFFWSTDPKNGPGFSAQFLGLVNAVGYVAMFLGVAAYNCWFRHYSFRFILCWSQIAGSVIGLIEVILVTRYNHKLGIPDHAFVLGDEVLSDTINRLQLMPILVLSARLCPQGIEGTIFAFLMSVSNFGSTCGSWTGAFLIKWLHIQKDDYRNLWLAVIISSLLRLLPVFFLFLVPEGTDETFREPTLSDAFEAQHESIQLEPIESVDDKQILMSD</sequence>
<dbReference type="EMBL" id="CM055104">
    <property type="protein sequence ID" value="KAJ7533496.1"/>
    <property type="molecule type" value="Genomic_DNA"/>
</dbReference>
<evidence type="ECO:0000313" key="2">
    <source>
        <dbReference type="Proteomes" id="UP001162992"/>
    </source>
</evidence>
<dbReference type="Proteomes" id="UP001162992">
    <property type="component" value="Chromosome 13"/>
</dbReference>
<proteinExistence type="predicted"/>
<evidence type="ECO:0000313" key="1">
    <source>
        <dbReference type="EMBL" id="KAJ7533496.1"/>
    </source>
</evidence>
<gene>
    <name evidence="1" type="ORF">O6H91_13G052000</name>
</gene>